<dbReference type="Proteomes" id="UP000257109">
    <property type="component" value="Unassembled WGS sequence"/>
</dbReference>
<evidence type="ECO:0000313" key="3">
    <source>
        <dbReference type="Proteomes" id="UP000257109"/>
    </source>
</evidence>
<gene>
    <name evidence="2" type="ORF">CR513_38067</name>
</gene>
<evidence type="ECO:0000313" key="2">
    <source>
        <dbReference type="EMBL" id="RDX81275.1"/>
    </source>
</evidence>
<name>A0A371FSG7_MUCPR</name>
<dbReference type="GO" id="GO:0003676">
    <property type="term" value="F:nucleic acid binding"/>
    <property type="evidence" value="ECO:0007669"/>
    <property type="project" value="InterPro"/>
</dbReference>
<organism evidence="2 3">
    <name type="scientific">Mucuna pruriens</name>
    <name type="common">Velvet bean</name>
    <name type="synonym">Dolichos pruriens</name>
    <dbReference type="NCBI Taxonomy" id="157652"/>
    <lineage>
        <taxon>Eukaryota</taxon>
        <taxon>Viridiplantae</taxon>
        <taxon>Streptophyta</taxon>
        <taxon>Embryophyta</taxon>
        <taxon>Tracheophyta</taxon>
        <taxon>Spermatophyta</taxon>
        <taxon>Magnoliopsida</taxon>
        <taxon>eudicotyledons</taxon>
        <taxon>Gunneridae</taxon>
        <taxon>Pentapetalae</taxon>
        <taxon>rosids</taxon>
        <taxon>fabids</taxon>
        <taxon>Fabales</taxon>
        <taxon>Fabaceae</taxon>
        <taxon>Papilionoideae</taxon>
        <taxon>50 kb inversion clade</taxon>
        <taxon>NPAAA clade</taxon>
        <taxon>indigoferoid/millettioid clade</taxon>
        <taxon>Phaseoleae</taxon>
        <taxon>Mucuna</taxon>
    </lineage>
</organism>
<dbReference type="InterPro" id="IPR001584">
    <property type="entry name" value="Integrase_cat-core"/>
</dbReference>
<reference evidence="2" key="1">
    <citation type="submission" date="2018-05" db="EMBL/GenBank/DDBJ databases">
        <title>Draft genome of Mucuna pruriens seed.</title>
        <authorList>
            <person name="Nnadi N.E."/>
            <person name="Vos R."/>
            <person name="Hasami M.H."/>
            <person name="Devisetty U.K."/>
            <person name="Aguiy J.C."/>
        </authorList>
    </citation>
    <scope>NUCLEOTIDE SEQUENCE [LARGE SCALE GENOMIC DNA]</scope>
    <source>
        <strain evidence="2">JCA_2017</strain>
    </source>
</reference>
<proteinExistence type="predicted"/>
<dbReference type="GO" id="GO:0015074">
    <property type="term" value="P:DNA integration"/>
    <property type="evidence" value="ECO:0007669"/>
    <property type="project" value="InterPro"/>
</dbReference>
<keyword evidence="3" id="KW-1185">Reference proteome</keyword>
<dbReference type="SUPFAM" id="SSF53098">
    <property type="entry name" value="Ribonuclease H-like"/>
    <property type="match status" value="1"/>
</dbReference>
<accession>A0A371FSG7</accession>
<dbReference type="InterPro" id="IPR036397">
    <property type="entry name" value="RNaseH_sf"/>
</dbReference>
<dbReference type="PANTHER" id="PTHR35046:SF9">
    <property type="entry name" value="RNA-DIRECTED DNA POLYMERASE"/>
    <property type="match status" value="1"/>
</dbReference>
<dbReference type="EMBL" id="QJKJ01007967">
    <property type="protein sequence ID" value="RDX81275.1"/>
    <property type="molecule type" value="Genomic_DNA"/>
</dbReference>
<feature type="domain" description="Integrase catalytic" evidence="1">
    <location>
        <begin position="11"/>
        <end position="119"/>
    </location>
</feature>
<sequence length="127" mass="14643">MSNSLYTPFPIPNAPWINISMDFVLGLPKTQSGRDSIYMVLDIFSKMAHFIPYHKSDDVCHVVNLFFREVVRLYGLPKSIVSDKDSKFLSHFWKTLWGKLCTILLFSTTCHPQTDGQTKVESLREDI</sequence>
<evidence type="ECO:0000259" key="1">
    <source>
        <dbReference type="PROSITE" id="PS50994"/>
    </source>
</evidence>
<dbReference type="Gene3D" id="3.30.420.10">
    <property type="entry name" value="Ribonuclease H-like superfamily/Ribonuclease H"/>
    <property type="match status" value="1"/>
</dbReference>
<dbReference type="OrthoDB" id="1935586at2759"/>
<comment type="caution">
    <text evidence="2">The sequence shown here is derived from an EMBL/GenBank/DDBJ whole genome shotgun (WGS) entry which is preliminary data.</text>
</comment>
<feature type="non-terminal residue" evidence="2">
    <location>
        <position position="1"/>
    </location>
</feature>
<dbReference type="InterPro" id="IPR012337">
    <property type="entry name" value="RNaseH-like_sf"/>
</dbReference>
<dbReference type="PROSITE" id="PS50994">
    <property type="entry name" value="INTEGRASE"/>
    <property type="match status" value="1"/>
</dbReference>
<dbReference type="STRING" id="157652.A0A371FSG7"/>
<protein>
    <recommendedName>
        <fullName evidence="1">Integrase catalytic domain-containing protein</fullName>
    </recommendedName>
</protein>
<dbReference type="PANTHER" id="PTHR35046">
    <property type="entry name" value="ZINC KNUCKLE (CCHC-TYPE) FAMILY PROTEIN"/>
    <property type="match status" value="1"/>
</dbReference>
<dbReference type="AlphaFoldDB" id="A0A371FSG7"/>